<evidence type="ECO:0000313" key="1">
    <source>
        <dbReference type="EMBL" id="ASU77454.1"/>
    </source>
</evidence>
<dbReference type="RefSeq" id="WP_052428380.1">
    <property type="nucleotide sequence ID" value="NZ_CP022752.1"/>
</dbReference>
<dbReference type="KEGG" id="aey:CDG81_03070"/>
<dbReference type="AlphaFoldDB" id="A0A223RNI8"/>
<sequence length="323" mass="35748">MSDEEQRWILAFDGSCATCQEISDAIAQACDGKLEVLPLDNPRVRYWRTAKFGEQPPNAPTLLRIEGTEARAWTGPAMTPPLLRRLGARSTLRVLRSLGALRRQANGHPLESTESNTLGRAGFLRLGGGAALATGIVLFGKNPALAEQRCAAAQRWVEANANNLPAQYDELVGYPMAYRRAIYAKSSPERKARFWSDHLRRYRTENPDLSTEQRAALDEAEAVAANSVHFTPENAPTRAIENVDRRMRDAFGRDEAGRVIAALGPAERRPSEAAQPSCECTNKSEYCPDRHYCQYKSQNCSFVDKGCGTFWAYVCNGLCEYGG</sequence>
<reference evidence="1 2" key="1">
    <citation type="submission" date="2017-08" db="EMBL/GenBank/DDBJ databases">
        <title>The complete genome sequence of moderately halophilic actinomycete Actinopolyspora erythraea YIM 90600, the producer of novel erythromycin, novel actinopolysporins A-C and tubercidin.</title>
        <authorList>
            <person name="Yin M."/>
            <person name="Tang S."/>
        </authorList>
    </citation>
    <scope>NUCLEOTIDE SEQUENCE [LARGE SCALE GENOMIC DNA]</scope>
    <source>
        <strain evidence="1 2">YIM 90600</strain>
    </source>
</reference>
<dbReference type="OrthoDB" id="3689067at2"/>
<evidence type="ECO:0000313" key="2">
    <source>
        <dbReference type="Proteomes" id="UP000215043"/>
    </source>
</evidence>
<dbReference type="Proteomes" id="UP000215043">
    <property type="component" value="Chromosome"/>
</dbReference>
<name>A0A223RNI8_9ACTN</name>
<proteinExistence type="predicted"/>
<gene>
    <name evidence="1" type="ORF">CDG81_03070</name>
</gene>
<organism evidence="1 2">
    <name type="scientific">Actinopolyspora erythraea</name>
    <dbReference type="NCBI Taxonomy" id="414996"/>
    <lineage>
        <taxon>Bacteria</taxon>
        <taxon>Bacillati</taxon>
        <taxon>Actinomycetota</taxon>
        <taxon>Actinomycetes</taxon>
        <taxon>Actinopolysporales</taxon>
        <taxon>Actinopolysporaceae</taxon>
        <taxon>Actinopolyspora</taxon>
    </lineage>
</organism>
<evidence type="ECO:0008006" key="3">
    <source>
        <dbReference type="Google" id="ProtNLM"/>
    </source>
</evidence>
<protein>
    <recommendedName>
        <fullName evidence="3">Bacteriocin fulvocin C-related protein</fullName>
    </recommendedName>
</protein>
<dbReference type="EMBL" id="CP022752">
    <property type="protein sequence ID" value="ASU77454.1"/>
    <property type="molecule type" value="Genomic_DNA"/>
</dbReference>
<accession>A0A223RNI8</accession>
<dbReference type="NCBIfam" id="NF033852">
    <property type="entry name" value="fulvocin_rel"/>
    <property type="match status" value="1"/>
</dbReference>